<sequence length="61" mass="6295">MGVRQRGQGSFRGGLGCGGSQGETRRSGVGQPHPASPGLFPGCGLGQGTLCRLFAYFCCFE</sequence>
<organism evidence="2">
    <name type="scientific">hydrocarbon metagenome</name>
    <dbReference type="NCBI Taxonomy" id="938273"/>
    <lineage>
        <taxon>unclassified sequences</taxon>
        <taxon>metagenomes</taxon>
        <taxon>ecological metagenomes</taxon>
    </lineage>
</organism>
<gene>
    <name evidence="2" type="ORF">ASZ90_001790</name>
</gene>
<protein>
    <submittedName>
        <fullName evidence="2">Uncharacterized protein</fullName>
    </submittedName>
</protein>
<name>A0A0W8G5C5_9ZZZZ</name>
<dbReference type="EMBL" id="LNQE01000230">
    <property type="protein sequence ID" value="KUG28347.1"/>
    <property type="molecule type" value="Genomic_DNA"/>
</dbReference>
<comment type="caution">
    <text evidence="2">The sequence shown here is derived from an EMBL/GenBank/DDBJ whole genome shotgun (WGS) entry which is preliminary data.</text>
</comment>
<feature type="compositionally biased region" description="Gly residues" evidence="1">
    <location>
        <begin position="10"/>
        <end position="21"/>
    </location>
</feature>
<proteinExistence type="predicted"/>
<dbReference type="AlphaFoldDB" id="A0A0W8G5C5"/>
<reference evidence="2" key="1">
    <citation type="journal article" date="2015" name="Proc. Natl. Acad. Sci. U.S.A.">
        <title>Networks of energetic and metabolic interactions define dynamics in microbial communities.</title>
        <authorList>
            <person name="Embree M."/>
            <person name="Liu J.K."/>
            <person name="Al-Bassam M.M."/>
            <person name="Zengler K."/>
        </authorList>
    </citation>
    <scope>NUCLEOTIDE SEQUENCE</scope>
</reference>
<evidence type="ECO:0000256" key="1">
    <source>
        <dbReference type="SAM" id="MobiDB-lite"/>
    </source>
</evidence>
<accession>A0A0W8G5C5</accession>
<evidence type="ECO:0000313" key="2">
    <source>
        <dbReference type="EMBL" id="KUG28347.1"/>
    </source>
</evidence>
<feature type="region of interest" description="Disordered" evidence="1">
    <location>
        <begin position="1"/>
        <end position="33"/>
    </location>
</feature>